<reference evidence="2" key="1">
    <citation type="journal article" date="2023" name="Insect Mol. Biol.">
        <title>Genome sequencing provides insights into the evolution of gene families encoding plant cell wall-degrading enzymes in longhorned beetles.</title>
        <authorList>
            <person name="Shin N.R."/>
            <person name="Okamura Y."/>
            <person name="Kirsch R."/>
            <person name="Pauchet Y."/>
        </authorList>
    </citation>
    <scope>NUCLEOTIDE SEQUENCE</scope>
    <source>
        <strain evidence="2">MMC_N1</strain>
    </source>
</reference>
<dbReference type="PANTHER" id="PTHR24139:SF34">
    <property type="entry name" value="85_88 KDA CALCIUM-INDEPENDENT PHOSPHOLIPASE A2"/>
    <property type="match status" value="1"/>
</dbReference>
<keyword evidence="1" id="KW-0378">Hydrolase</keyword>
<evidence type="ECO:0000313" key="3">
    <source>
        <dbReference type="Proteomes" id="UP001162164"/>
    </source>
</evidence>
<protein>
    <submittedName>
        <fullName evidence="2">Uncharacterized protein</fullName>
    </submittedName>
</protein>
<dbReference type="EMBL" id="JAPWTJ010000370">
    <property type="protein sequence ID" value="KAJ8979119.1"/>
    <property type="molecule type" value="Genomic_DNA"/>
</dbReference>
<gene>
    <name evidence="2" type="ORF">NQ317_017962</name>
</gene>
<comment type="caution">
    <text evidence="2">The sequence shown here is derived from an EMBL/GenBank/DDBJ whole genome shotgun (WGS) entry which is preliminary data.</text>
</comment>
<dbReference type="Proteomes" id="UP001162164">
    <property type="component" value="Unassembled WGS sequence"/>
</dbReference>
<keyword evidence="3" id="KW-1185">Reference proteome</keyword>
<evidence type="ECO:0000256" key="1">
    <source>
        <dbReference type="ARBA" id="ARBA00022801"/>
    </source>
</evidence>
<name>A0ABQ9JNG0_9CUCU</name>
<proteinExistence type="predicted"/>
<dbReference type="InterPro" id="IPR047148">
    <property type="entry name" value="PLPL9"/>
</dbReference>
<organism evidence="2 3">
    <name type="scientific">Molorchus minor</name>
    <dbReference type="NCBI Taxonomy" id="1323400"/>
    <lineage>
        <taxon>Eukaryota</taxon>
        <taxon>Metazoa</taxon>
        <taxon>Ecdysozoa</taxon>
        <taxon>Arthropoda</taxon>
        <taxon>Hexapoda</taxon>
        <taxon>Insecta</taxon>
        <taxon>Pterygota</taxon>
        <taxon>Neoptera</taxon>
        <taxon>Endopterygota</taxon>
        <taxon>Coleoptera</taxon>
        <taxon>Polyphaga</taxon>
        <taxon>Cucujiformia</taxon>
        <taxon>Chrysomeloidea</taxon>
        <taxon>Cerambycidae</taxon>
        <taxon>Lamiinae</taxon>
        <taxon>Monochamini</taxon>
        <taxon>Molorchus</taxon>
    </lineage>
</organism>
<sequence length="87" mass="10068">MASLLVDQATSSDGRVVDRARAWCSSIGVPYFRFNPQMSEDVAMDEKSDAVLCKMLWEAKAYMYSNINVMRELADLLNDKRNDRYYM</sequence>
<dbReference type="PANTHER" id="PTHR24139">
    <property type="entry name" value="CALCIUM-INDEPENDENT PHOSPHOLIPASE A2"/>
    <property type="match status" value="1"/>
</dbReference>
<accession>A0ABQ9JNG0</accession>
<evidence type="ECO:0000313" key="2">
    <source>
        <dbReference type="EMBL" id="KAJ8979119.1"/>
    </source>
</evidence>